<reference evidence="7 8" key="1">
    <citation type="submission" date="2018-08" db="EMBL/GenBank/DDBJ databases">
        <title>The reduced genetic potential of extracellular carbohydrate catabolism in Euzebyella marina RN62, a Flavobacteriia bacterium isolated from the hadal water.</title>
        <authorList>
            <person name="Xue C."/>
        </authorList>
    </citation>
    <scope>NUCLEOTIDE SEQUENCE [LARGE SCALE GENOMIC DNA]</scope>
    <source>
        <strain evidence="7 8">RN62</strain>
    </source>
</reference>
<feature type="signal peptide" evidence="5">
    <location>
        <begin position="1"/>
        <end position="18"/>
    </location>
</feature>
<organism evidence="7 8">
    <name type="scientific">Euzebyella marina</name>
    <dbReference type="NCBI Taxonomy" id="1761453"/>
    <lineage>
        <taxon>Bacteria</taxon>
        <taxon>Pseudomonadati</taxon>
        <taxon>Bacteroidota</taxon>
        <taxon>Flavobacteriia</taxon>
        <taxon>Flavobacteriales</taxon>
        <taxon>Flavobacteriaceae</taxon>
        <taxon>Euzebyella</taxon>
    </lineage>
</organism>
<evidence type="ECO:0000313" key="7">
    <source>
        <dbReference type="EMBL" id="AYN66378.1"/>
    </source>
</evidence>
<dbReference type="PANTHER" id="PTHR37326">
    <property type="entry name" value="BLL3975 PROTEIN"/>
    <property type="match status" value="1"/>
</dbReference>
<accession>A0A3G2L2A0</accession>
<feature type="chain" id="PRO_5018189473" evidence="5">
    <location>
        <begin position="19"/>
        <end position="347"/>
    </location>
</feature>
<keyword evidence="8" id="KW-1185">Reference proteome</keyword>
<evidence type="ECO:0000259" key="6">
    <source>
        <dbReference type="Pfam" id="PF24827"/>
    </source>
</evidence>
<dbReference type="Proteomes" id="UP000276309">
    <property type="component" value="Chromosome"/>
</dbReference>
<dbReference type="InterPro" id="IPR053138">
    <property type="entry name" value="N-alpha-Ac-DABA_deacetylase"/>
</dbReference>
<evidence type="ECO:0000256" key="1">
    <source>
        <dbReference type="ARBA" id="ARBA00001947"/>
    </source>
</evidence>
<dbReference type="RefSeq" id="WP_121847430.1">
    <property type="nucleotide sequence ID" value="NZ_CP032050.1"/>
</dbReference>
<dbReference type="CDD" id="cd06254">
    <property type="entry name" value="M14_ASTE_ASPA-like"/>
    <property type="match status" value="1"/>
</dbReference>
<evidence type="ECO:0000256" key="3">
    <source>
        <dbReference type="ARBA" id="ARBA00022801"/>
    </source>
</evidence>
<name>A0A3G2L2A0_9FLAO</name>
<dbReference type="EMBL" id="CP032050">
    <property type="protein sequence ID" value="AYN66378.1"/>
    <property type="molecule type" value="Genomic_DNA"/>
</dbReference>
<dbReference type="PANTHER" id="PTHR37326:SF1">
    <property type="entry name" value="BLL3975 PROTEIN"/>
    <property type="match status" value="1"/>
</dbReference>
<evidence type="ECO:0000313" key="8">
    <source>
        <dbReference type="Proteomes" id="UP000276309"/>
    </source>
</evidence>
<keyword evidence="4" id="KW-0862">Zinc</keyword>
<dbReference type="PIRSF" id="PIRSF039012">
    <property type="entry name" value="ASP"/>
    <property type="match status" value="1"/>
</dbReference>
<dbReference type="SUPFAM" id="SSF53187">
    <property type="entry name" value="Zn-dependent exopeptidases"/>
    <property type="match status" value="1"/>
</dbReference>
<evidence type="ECO:0000256" key="5">
    <source>
        <dbReference type="SAM" id="SignalP"/>
    </source>
</evidence>
<dbReference type="AlphaFoldDB" id="A0A3G2L2A0"/>
<dbReference type="InterPro" id="IPR055438">
    <property type="entry name" value="AstE_AspA_cat"/>
</dbReference>
<protein>
    <submittedName>
        <fullName evidence="7">Succinylglutamate desuccinylase</fullName>
    </submittedName>
</protein>
<evidence type="ECO:0000256" key="4">
    <source>
        <dbReference type="ARBA" id="ARBA00022833"/>
    </source>
</evidence>
<keyword evidence="2" id="KW-0479">Metal-binding</keyword>
<dbReference type="InterPro" id="IPR043795">
    <property type="entry name" value="N-alpha-Ac-DABA-like"/>
</dbReference>
<gene>
    <name evidence="7" type="ORF">D1013_02760</name>
</gene>
<dbReference type="OrthoDB" id="9782876at2"/>
<dbReference type="Gene3D" id="3.40.630.10">
    <property type="entry name" value="Zn peptidases"/>
    <property type="match status" value="1"/>
</dbReference>
<dbReference type="Pfam" id="PF24827">
    <property type="entry name" value="AstE_AspA_cat"/>
    <property type="match status" value="1"/>
</dbReference>
<keyword evidence="5" id="KW-0732">Signal</keyword>
<dbReference type="GO" id="GO:0046872">
    <property type="term" value="F:metal ion binding"/>
    <property type="evidence" value="ECO:0007669"/>
    <property type="project" value="UniProtKB-KW"/>
</dbReference>
<sequence length="347" mass="38302">MRFVYLVLFTCFSNFLVAQEAFTFFDQVINPGTKKEVIIPINDGRDSTYIPVTVLHGARKGPVLGVTAGVHGYEYPPILAAQKIASKVDVAQLKGTIILVQLANVAGFLGRSPFVNPIDGKNLNRSFPGKKDGTITEKIAHAITKHVISKSDFFVDMHAGDSPEDLMPYNAWYSSEAFPEASRKGKEMALSMGYDYAVIFQIPEERISKPSIYCSQEAFHRKIPTIDIECGRLGIPGTEETDKIVSSIFRLLSHLNMTSKTIANEPKAPVIIEKRASIKSNHSGIFYSSYKSGDRVKNKEVLGYITDFFGNKLEDIVAPESGILLYKIGTPPINKGETLFSIGIIED</sequence>
<keyword evidence="3" id="KW-0378">Hydrolase</keyword>
<comment type="cofactor">
    <cofactor evidence="1">
        <name>Zn(2+)</name>
        <dbReference type="ChEBI" id="CHEBI:29105"/>
    </cofactor>
</comment>
<dbReference type="GO" id="GO:0016788">
    <property type="term" value="F:hydrolase activity, acting on ester bonds"/>
    <property type="evidence" value="ECO:0007669"/>
    <property type="project" value="InterPro"/>
</dbReference>
<dbReference type="KEGG" id="emar:D1013_02760"/>
<dbReference type="GO" id="GO:0016811">
    <property type="term" value="F:hydrolase activity, acting on carbon-nitrogen (but not peptide) bonds, in linear amides"/>
    <property type="evidence" value="ECO:0007669"/>
    <property type="project" value="InterPro"/>
</dbReference>
<evidence type="ECO:0000256" key="2">
    <source>
        <dbReference type="ARBA" id="ARBA00022723"/>
    </source>
</evidence>
<proteinExistence type="predicted"/>
<feature type="domain" description="Succinylglutamate desuccinylase/Aspartoacylase catalytic" evidence="6">
    <location>
        <begin position="61"/>
        <end position="254"/>
    </location>
</feature>